<feature type="DNA-binding region" description="HMG box" evidence="2">
    <location>
        <begin position="193"/>
        <end position="261"/>
    </location>
</feature>
<dbReference type="InterPro" id="IPR036910">
    <property type="entry name" value="HMG_box_dom_sf"/>
</dbReference>
<dbReference type="InterPro" id="IPR009071">
    <property type="entry name" value="HMG_box_dom"/>
</dbReference>
<protein>
    <submittedName>
        <fullName evidence="5">High-mobility protein</fullName>
    </submittedName>
</protein>
<dbReference type="Pfam" id="PF00505">
    <property type="entry name" value="HMG_box"/>
    <property type="match status" value="3"/>
</dbReference>
<dbReference type="EMBL" id="GL349435">
    <property type="protein sequence ID" value="KNC50453.1"/>
    <property type="molecule type" value="Genomic_DNA"/>
</dbReference>
<dbReference type="SUPFAM" id="SSF47095">
    <property type="entry name" value="HMG-box"/>
    <property type="match status" value="3"/>
</dbReference>
<dbReference type="STRING" id="461836.A0A0L0DGI8"/>
<feature type="compositionally biased region" description="Basic and acidic residues" evidence="3">
    <location>
        <begin position="164"/>
        <end position="176"/>
    </location>
</feature>
<keyword evidence="6" id="KW-1185">Reference proteome</keyword>
<evidence type="ECO:0000313" key="6">
    <source>
        <dbReference type="Proteomes" id="UP000054408"/>
    </source>
</evidence>
<feature type="region of interest" description="Disordered" evidence="3">
    <location>
        <begin position="164"/>
        <end position="198"/>
    </location>
</feature>
<dbReference type="GeneID" id="25560411"/>
<feature type="domain" description="HMG box" evidence="4">
    <location>
        <begin position="11"/>
        <end position="79"/>
    </location>
</feature>
<evidence type="ECO:0000256" key="1">
    <source>
        <dbReference type="ARBA" id="ARBA00023125"/>
    </source>
</evidence>
<keyword evidence="2" id="KW-0539">Nucleus</keyword>
<dbReference type="OMA" id="PHSANEV"/>
<evidence type="ECO:0000256" key="2">
    <source>
        <dbReference type="PROSITE-ProRule" id="PRU00267"/>
    </source>
</evidence>
<feature type="compositionally biased region" description="Basic residues" evidence="3">
    <location>
        <begin position="177"/>
        <end position="187"/>
    </location>
</feature>
<feature type="region of interest" description="Disordered" evidence="3">
    <location>
        <begin position="83"/>
        <end position="123"/>
    </location>
</feature>
<feature type="DNA-binding region" description="HMG box" evidence="2">
    <location>
        <begin position="99"/>
        <end position="167"/>
    </location>
</feature>
<dbReference type="PRINTS" id="PR00886">
    <property type="entry name" value="HIGHMOBLTY12"/>
</dbReference>
<dbReference type="GO" id="GO:0005634">
    <property type="term" value="C:nucleus"/>
    <property type="evidence" value="ECO:0007669"/>
    <property type="project" value="UniProtKB-UniRule"/>
</dbReference>
<dbReference type="InterPro" id="IPR050342">
    <property type="entry name" value="HMGB"/>
</dbReference>
<sequence>MTKKSRDPAKPKRALTAYQYFCADHRERVKEANPDAKHTDMFGLLSIEWKKVKPGVRGKYDALAAADKERYDAEMAAYVPTEGFERSGKPKRKAGATGPKRPLNAYQVYSKRHRDRVTAANPDAKHTEMFGLLSEEWKNASETEREACKAEAARLRAEYEIARAQWQEEHPEELHANKKAKTGRRKTKDPNAPKRPSTAYQLYSRAHRARVSAANPDAKHTDMFGLLAEQWKTCPPAERAQYEQEAATLRANYIAAKKKYESSGGMGSDE</sequence>
<evidence type="ECO:0000313" key="5">
    <source>
        <dbReference type="EMBL" id="KNC50453.1"/>
    </source>
</evidence>
<organism evidence="5 6">
    <name type="scientific">Thecamonas trahens ATCC 50062</name>
    <dbReference type="NCBI Taxonomy" id="461836"/>
    <lineage>
        <taxon>Eukaryota</taxon>
        <taxon>Apusozoa</taxon>
        <taxon>Apusomonadida</taxon>
        <taxon>Apusomonadidae</taxon>
        <taxon>Thecamonas</taxon>
    </lineage>
</organism>
<dbReference type="RefSeq" id="XP_013762349.1">
    <property type="nucleotide sequence ID" value="XM_013906895.1"/>
</dbReference>
<dbReference type="GO" id="GO:0003677">
    <property type="term" value="F:DNA binding"/>
    <property type="evidence" value="ECO:0007669"/>
    <property type="project" value="UniProtKB-UniRule"/>
</dbReference>
<dbReference type="Gene3D" id="1.10.30.10">
    <property type="entry name" value="High mobility group box domain"/>
    <property type="match status" value="3"/>
</dbReference>
<feature type="DNA-binding region" description="HMG box" evidence="2">
    <location>
        <begin position="11"/>
        <end position="79"/>
    </location>
</feature>
<dbReference type="PANTHER" id="PTHR48112">
    <property type="entry name" value="HIGH MOBILITY GROUP PROTEIN DSP1"/>
    <property type="match status" value="1"/>
</dbReference>
<proteinExistence type="predicted"/>
<accession>A0A0L0DGI8</accession>
<dbReference type="AlphaFoldDB" id="A0A0L0DGI8"/>
<name>A0A0L0DGI8_THETB</name>
<feature type="domain" description="HMG box" evidence="4">
    <location>
        <begin position="193"/>
        <end position="261"/>
    </location>
</feature>
<evidence type="ECO:0000256" key="3">
    <source>
        <dbReference type="SAM" id="MobiDB-lite"/>
    </source>
</evidence>
<dbReference type="eggNOG" id="KOG0381">
    <property type="taxonomic scope" value="Eukaryota"/>
</dbReference>
<reference evidence="5 6" key="1">
    <citation type="submission" date="2010-05" db="EMBL/GenBank/DDBJ databases">
        <title>The Genome Sequence of Thecamonas trahens ATCC 50062.</title>
        <authorList>
            <consortium name="The Broad Institute Genome Sequencing Platform"/>
            <person name="Russ C."/>
            <person name="Cuomo C."/>
            <person name="Shea T."/>
            <person name="Young S.K."/>
            <person name="Zeng Q."/>
            <person name="Koehrsen M."/>
            <person name="Haas B."/>
            <person name="Borodovsky M."/>
            <person name="Guigo R."/>
            <person name="Alvarado L."/>
            <person name="Berlin A."/>
            <person name="Bochicchio J."/>
            <person name="Borenstein D."/>
            <person name="Chapman S."/>
            <person name="Chen Z."/>
            <person name="Freedman E."/>
            <person name="Gellesch M."/>
            <person name="Goldberg J."/>
            <person name="Griggs A."/>
            <person name="Gujja S."/>
            <person name="Heilman E."/>
            <person name="Heiman D."/>
            <person name="Hepburn T."/>
            <person name="Howarth C."/>
            <person name="Jen D."/>
            <person name="Larson L."/>
            <person name="Mehta T."/>
            <person name="Park D."/>
            <person name="Pearson M."/>
            <person name="Roberts A."/>
            <person name="Saif S."/>
            <person name="Shenoy N."/>
            <person name="Sisk P."/>
            <person name="Stolte C."/>
            <person name="Sykes S."/>
            <person name="Thomson T."/>
            <person name="Walk T."/>
            <person name="White J."/>
            <person name="Yandava C."/>
            <person name="Burger G."/>
            <person name="Gray M.W."/>
            <person name="Holland P.W.H."/>
            <person name="King N."/>
            <person name="Lang F.B.F."/>
            <person name="Roger A.J."/>
            <person name="Ruiz-Trillo I."/>
            <person name="Lander E."/>
            <person name="Nusbaum C."/>
        </authorList>
    </citation>
    <scope>NUCLEOTIDE SEQUENCE [LARGE SCALE GENOMIC DNA]</scope>
    <source>
        <strain evidence="5 6">ATCC 50062</strain>
    </source>
</reference>
<feature type="domain" description="HMG box" evidence="4">
    <location>
        <begin position="99"/>
        <end position="167"/>
    </location>
</feature>
<dbReference type="SMART" id="SM00398">
    <property type="entry name" value="HMG"/>
    <property type="match status" value="3"/>
</dbReference>
<keyword evidence="1 2" id="KW-0238">DNA-binding</keyword>
<gene>
    <name evidence="5" type="ORF">AMSG_00613</name>
</gene>
<dbReference type="CDD" id="cd00084">
    <property type="entry name" value="HMG-box_SF"/>
    <property type="match status" value="1"/>
</dbReference>
<dbReference type="PROSITE" id="PS50118">
    <property type="entry name" value="HMG_BOX_2"/>
    <property type="match status" value="3"/>
</dbReference>
<evidence type="ECO:0000259" key="4">
    <source>
        <dbReference type="PROSITE" id="PS50118"/>
    </source>
</evidence>
<dbReference type="Proteomes" id="UP000054408">
    <property type="component" value="Unassembled WGS sequence"/>
</dbReference>
<dbReference type="OrthoDB" id="1919336at2759"/>